<evidence type="ECO:0000313" key="2">
    <source>
        <dbReference type="EMBL" id="KKN71192.1"/>
    </source>
</evidence>
<name>A0A0F9T893_9ZZZZ</name>
<protein>
    <submittedName>
        <fullName evidence="2">Uncharacterized protein</fullName>
    </submittedName>
</protein>
<accession>A0A0F9T893</accession>
<feature type="region of interest" description="Disordered" evidence="1">
    <location>
        <begin position="288"/>
        <end position="309"/>
    </location>
</feature>
<organism evidence="2">
    <name type="scientific">marine sediment metagenome</name>
    <dbReference type="NCBI Taxonomy" id="412755"/>
    <lineage>
        <taxon>unclassified sequences</taxon>
        <taxon>metagenomes</taxon>
        <taxon>ecological metagenomes</taxon>
    </lineage>
</organism>
<sequence length="309" mass="35037">MDISELMDMAEREVVLAFAKQGDGKSMSVVRLIQDCQEMGNNVVILDRGNGLAKALREVFGRKPPKNVQYYLIKEWSDIEEAMEMAFEWLGIGDWLVFEEAGKMWDFAQSEYSRRVYNKSHALHGLDLRAKAEARIADQIDEDSVAEEDKETMKNIRRSETAGGGLSIDQDWGWIKEMHNDDVYDAAIINGTFNVLTTTSAEDLSDFDKKNPRFKDYLFINAKPAGEKLHVNRHNTVCFLYKVGEDWCWRTDMGGGEGKDRGYPLKKDEIVTDLGLIAGLRAHHREIDEELYGPVPEPPAAAKKSKPKA</sequence>
<dbReference type="AlphaFoldDB" id="A0A0F9T893"/>
<dbReference type="EMBL" id="LAZR01000388">
    <property type="protein sequence ID" value="KKN71192.1"/>
    <property type="molecule type" value="Genomic_DNA"/>
</dbReference>
<evidence type="ECO:0000256" key="1">
    <source>
        <dbReference type="SAM" id="MobiDB-lite"/>
    </source>
</evidence>
<proteinExistence type="predicted"/>
<reference evidence="2" key="1">
    <citation type="journal article" date="2015" name="Nature">
        <title>Complex archaea that bridge the gap between prokaryotes and eukaryotes.</title>
        <authorList>
            <person name="Spang A."/>
            <person name="Saw J.H."/>
            <person name="Jorgensen S.L."/>
            <person name="Zaremba-Niedzwiedzka K."/>
            <person name="Martijn J."/>
            <person name="Lind A.E."/>
            <person name="van Eijk R."/>
            <person name="Schleper C."/>
            <person name="Guy L."/>
            <person name="Ettema T.J."/>
        </authorList>
    </citation>
    <scope>NUCLEOTIDE SEQUENCE</scope>
</reference>
<gene>
    <name evidence="2" type="ORF">LCGC14_0423550</name>
</gene>
<comment type="caution">
    <text evidence="2">The sequence shown here is derived from an EMBL/GenBank/DDBJ whole genome shotgun (WGS) entry which is preliminary data.</text>
</comment>